<dbReference type="RefSeq" id="WP_110833539.1">
    <property type="nucleotide sequence ID" value="NZ_QKLU01000006.1"/>
</dbReference>
<dbReference type="AlphaFoldDB" id="A0A318UBH2"/>
<dbReference type="GO" id="GO:0006508">
    <property type="term" value="P:proteolysis"/>
    <property type="evidence" value="ECO:0007669"/>
    <property type="project" value="UniProtKB-KW"/>
</dbReference>
<dbReference type="Proteomes" id="UP000248198">
    <property type="component" value="Unassembled WGS sequence"/>
</dbReference>
<protein>
    <submittedName>
        <fullName evidence="2">Gag-polyprotein putative aspartyl protease</fullName>
    </submittedName>
</protein>
<keyword evidence="1" id="KW-0732">Signal</keyword>
<accession>A0A318UBH2</accession>
<evidence type="ECO:0000313" key="3">
    <source>
        <dbReference type="Proteomes" id="UP000248198"/>
    </source>
</evidence>
<organism evidence="2 3">
    <name type="scientific">Pedobacter nutrimenti</name>
    <dbReference type="NCBI Taxonomy" id="1241337"/>
    <lineage>
        <taxon>Bacteria</taxon>
        <taxon>Pseudomonadati</taxon>
        <taxon>Bacteroidota</taxon>
        <taxon>Sphingobacteriia</taxon>
        <taxon>Sphingobacteriales</taxon>
        <taxon>Sphingobacteriaceae</taxon>
        <taxon>Pedobacter</taxon>
    </lineage>
</organism>
<dbReference type="SUPFAM" id="SSF50630">
    <property type="entry name" value="Acid proteases"/>
    <property type="match status" value="1"/>
</dbReference>
<dbReference type="GO" id="GO:0008233">
    <property type="term" value="F:peptidase activity"/>
    <property type="evidence" value="ECO:0007669"/>
    <property type="project" value="UniProtKB-KW"/>
</dbReference>
<feature type="signal peptide" evidence="1">
    <location>
        <begin position="1"/>
        <end position="25"/>
    </location>
</feature>
<proteinExistence type="predicted"/>
<keyword evidence="3" id="KW-1185">Reference proteome</keyword>
<feature type="chain" id="PRO_5016256307" evidence="1">
    <location>
        <begin position="26"/>
        <end position="387"/>
    </location>
</feature>
<comment type="caution">
    <text evidence="2">The sequence shown here is derived from an EMBL/GenBank/DDBJ whole genome shotgun (WGS) entry which is preliminary data.</text>
</comment>
<dbReference type="EMBL" id="QKLU01000006">
    <property type="protein sequence ID" value="PYF72572.1"/>
    <property type="molecule type" value="Genomic_DNA"/>
</dbReference>
<dbReference type="Gene3D" id="2.40.70.10">
    <property type="entry name" value="Acid Proteases"/>
    <property type="match status" value="1"/>
</dbReference>
<gene>
    <name evidence="2" type="ORF">B0O44_106227</name>
</gene>
<evidence type="ECO:0000313" key="2">
    <source>
        <dbReference type="EMBL" id="PYF72572.1"/>
    </source>
</evidence>
<dbReference type="Pfam" id="PF13975">
    <property type="entry name" value="gag-asp_proteas"/>
    <property type="match status" value="1"/>
</dbReference>
<keyword evidence="2" id="KW-0378">Hydrolase</keyword>
<reference evidence="2 3" key="1">
    <citation type="submission" date="2018-06" db="EMBL/GenBank/DDBJ databases">
        <title>Genomic Encyclopedia of Archaeal and Bacterial Type Strains, Phase II (KMG-II): from individual species to whole genera.</title>
        <authorList>
            <person name="Goeker M."/>
        </authorList>
    </citation>
    <scope>NUCLEOTIDE SEQUENCE [LARGE SCALE GENOMIC DNA]</scope>
    <source>
        <strain evidence="2 3">DSM 27372</strain>
    </source>
</reference>
<dbReference type="InterPro" id="IPR021109">
    <property type="entry name" value="Peptidase_aspartic_dom_sf"/>
</dbReference>
<keyword evidence="2" id="KW-0645">Protease</keyword>
<sequence>MKLNKSVFAFLILLWTIMLALPGHAQQGKIDTIPFSLETKLLVFKGMLNGKEAFFAFDTGAAESMANSTNVESGQVEVLDKTLNVKDANQKSLRLKKGMVAELGIGSFRFKKQNCFVQDMQYLQCNRLFLLGGDVIRQLNWMIDFEKKLIYVSSSSFPKQNDMISLKVNYKQNTSYTDLVFNGTAYKNILVDMGYTGKLTLPVADRKVSALLKEKQQKNLLNYSLGAHMTINGTPAPDTIRTFLLDSISIEGRQFKQVTTVCKNNTEPKLGLGFFADFCSLMILDHTKNVFELLPSATVKPLGLASYEIVVALREGKLKVIGMDLSSGNRSNGFEIDEVLEAIEERNAASFEGECDFLKWYMTKKDGFTVKRLNGQTVRINKVKPLE</sequence>
<evidence type="ECO:0000256" key="1">
    <source>
        <dbReference type="SAM" id="SignalP"/>
    </source>
</evidence>
<dbReference type="OrthoDB" id="5580718at2"/>
<name>A0A318UBH2_9SPHI</name>